<proteinExistence type="predicted"/>
<comment type="caution">
    <text evidence="1">The sequence shown here is derived from an EMBL/GenBank/DDBJ whole genome shotgun (WGS) entry which is preliminary data.</text>
</comment>
<accession>A0A4V2NAH0</accession>
<sequence length="50" mass="5904">MAEEQTHFEIIECESHMPVAIRQFDSEEEAMEYLNMRLKSEQPTHPSEPP</sequence>
<dbReference type="RefSeq" id="WP_242669887.1">
    <property type="nucleotide sequence ID" value="NZ_SHTF01000016.1"/>
</dbReference>
<organism evidence="1 2">
    <name type="scientific">Bifidobacterium longum subsp. longum</name>
    <dbReference type="NCBI Taxonomy" id="1679"/>
    <lineage>
        <taxon>Bacteria</taxon>
        <taxon>Bacillati</taxon>
        <taxon>Actinomycetota</taxon>
        <taxon>Actinomycetes</taxon>
        <taxon>Bifidobacteriales</taxon>
        <taxon>Bifidobacteriaceae</taxon>
        <taxon>Bifidobacterium</taxon>
    </lineage>
</organism>
<dbReference type="Proteomes" id="UP000292787">
    <property type="component" value="Unassembled WGS sequence"/>
</dbReference>
<dbReference type="AlphaFoldDB" id="A0A4V2NAH0"/>
<name>A0A4V2NAH0_BIFLL</name>
<evidence type="ECO:0000313" key="2">
    <source>
        <dbReference type="Proteomes" id="UP000292787"/>
    </source>
</evidence>
<evidence type="ECO:0000313" key="1">
    <source>
        <dbReference type="EMBL" id="TCF64018.1"/>
    </source>
</evidence>
<gene>
    <name evidence="1" type="ORF">MCC10116_1241</name>
</gene>
<evidence type="ECO:0008006" key="3">
    <source>
        <dbReference type="Google" id="ProtNLM"/>
    </source>
</evidence>
<dbReference type="EMBL" id="SHTF01000016">
    <property type="protein sequence ID" value="TCF64018.1"/>
    <property type="molecule type" value="Genomic_DNA"/>
</dbReference>
<reference evidence="1 2" key="1">
    <citation type="journal article" date="2018" name="Sci. Rep.">
        <title>Genomic diversity and distribution of Bifidobacterium longum subsp. longum across the human lifespan.</title>
        <authorList>
            <person name="Odamaki T."/>
            <person name="Bottacini F."/>
            <person name="Kato K."/>
            <person name="Mitsuyama E."/>
            <person name="Yoshida K."/>
            <person name="Horigome A."/>
            <person name="Xiao J.Z."/>
            <person name="van Sinderen D."/>
        </authorList>
    </citation>
    <scope>NUCLEOTIDE SEQUENCE [LARGE SCALE GENOMIC DNA]</scope>
    <source>
        <strain evidence="1 2">MCC10116</strain>
    </source>
</reference>
<protein>
    <recommendedName>
        <fullName evidence="3">Unassigned protein</fullName>
    </recommendedName>
</protein>